<gene>
    <name evidence="3" type="ORF">PGO_146540</name>
</gene>
<sequence length="961" mass="111280">MSEKEANELKDENCANSSREDSDKNSNGNSFEMDFEIVVPEGMSQASCGIEKIGKEYKNKWIHKGNDNTSADIKLEDKERWTNNDVYEDQRIHTEELISDCKNGKTHLQDDGLYSTEEKKKERENNHVMKKEFHKIINDNIMDKLVHRTFNNIMKDTSNECGFIVTPDTPVARGTECHHSNHKRSAPLFDNPVVKKEKINTIKKEKEEKFETDHKHVGYNVVSSTCGNRTKTRIKNEPVGIVEMEMEMTDDESLLEYSRMDNNSYLQKGRYRKKFEDENDIEMFPYEAEGEEKVEKYTKKNKLIYGKEEKSDRIIGKLSDFDSVIIDETLPEIPLGSNSDRKDNNVIHKDENEANNKEYLHEISSIIYDKNGNDNYIDEENQVGIDQLSFNKKEKGYKNKIKFPSIYENNREEWFQANENDEWMVHKLCDWIYNVKDKLYFNLQTQGIYYTKKNGEFLKFENSFHEREDTVENEKEVSRETPSNYKSMNRSENNSLSESEFDDADMNRKYKARAYCKDLSNNDDYECIDVDTLRWNDNKDVKPSAKDEHGRNIASKNIYKDDKRKKKNCNPGNGHMSRDHDERIKNVSINSLHASYTHDNQSHDETVEEFSMVLEDDLVCGTYSEMGIHNKGGNEDFYVTKDILDLNDISESDGLCFFSGVFDGHGGSNCARYVMSHLKTNLIAKFRQSFLITCKKQFKEKTSKLNDLSVEIRALYDSCIKGFDMTDKNYIELSKKYDYRDGSTACVVLIYGPDDDGSLKVLCANCGDSGALICHNRDPVKLSLRHKPDLQEERLRILKCGGIIANINGINRIITKHNVKDNKSREKTFLALSTSRSFGDISYKIPRKIVLSKPFISIYTIDFDLDSFLVLATDGILNVLTNKEIIDIVWNNIHRKPEEAAEEVVKEATKRGSTDDKTCTVIFFYWRKDIFRDAPEDVNPDPSSPLEDSKAEDINMFSEVF</sequence>
<dbReference type="RefSeq" id="XP_028546445.1">
    <property type="nucleotide sequence ID" value="XM_028690644.1"/>
</dbReference>
<organism evidence="3 4">
    <name type="scientific">Plasmodium gonderi</name>
    <dbReference type="NCBI Taxonomy" id="77519"/>
    <lineage>
        <taxon>Eukaryota</taxon>
        <taxon>Sar</taxon>
        <taxon>Alveolata</taxon>
        <taxon>Apicomplexa</taxon>
        <taxon>Aconoidasida</taxon>
        <taxon>Haemosporida</taxon>
        <taxon>Plasmodiidae</taxon>
        <taxon>Plasmodium</taxon>
        <taxon>Plasmodium (Plasmodium)</taxon>
    </lineage>
</organism>
<protein>
    <submittedName>
        <fullName evidence="3">Protein phosphatase 2C domain containing protein</fullName>
    </submittedName>
</protein>
<feature type="compositionally biased region" description="Low complexity" evidence="1">
    <location>
        <begin position="487"/>
        <end position="498"/>
    </location>
</feature>
<dbReference type="Proteomes" id="UP000195521">
    <property type="component" value="Unassembled WGS sequence"/>
</dbReference>
<dbReference type="OrthoDB" id="10264738at2759"/>
<dbReference type="SUPFAM" id="SSF81606">
    <property type="entry name" value="PP2C-like"/>
    <property type="match status" value="1"/>
</dbReference>
<dbReference type="GeneID" id="39750602"/>
<dbReference type="InterPro" id="IPR001932">
    <property type="entry name" value="PPM-type_phosphatase-like_dom"/>
</dbReference>
<evidence type="ECO:0000313" key="4">
    <source>
        <dbReference type="Proteomes" id="UP000195521"/>
    </source>
</evidence>
<keyword evidence="4" id="KW-1185">Reference proteome</keyword>
<dbReference type="EMBL" id="BDQF01000015">
    <property type="protein sequence ID" value="GAW83856.1"/>
    <property type="molecule type" value="Genomic_DNA"/>
</dbReference>
<feature type="compositionally biased region" description="Basic and acidic residues" evidence="1">
    <location>
        <begin position="540"/>
        <end position="551"/>
    </location>
</feature>
<feature type="compositionally biased region" description="Basic and acidic residues" evidence="1">
    <location>
        <begin position="1"/>
        <end position="24"/>
    </location>
</feature>
<dbReference type="SMART" id="SM00332">
    <property type="entry name" value="PP2Cc"/>
    <property type="match status" value="1"/>
</dbReference>
<feature type="region of interest" description="Disordered" evidence="1">
    <location>
        <begin position="540"/>
        <end position="580"/>
    </location>
</feature>
<dbReference type="GO" id="GO:0004722">
    <property type="term" value="F:protein serine/threonine phosphatase activity"/>
    <property type="evidence" value="ECO:0007669"/>
    <property type="project" value="InterPro"/>
</dbReference>
<accession>A0A1Y1JMP2</accession>
<feature type="domain" description="PPM-type phosphatase" evidence="2">
    <location>
        <begin position="619"/>
        <end position="924"/>
    </location>
</feature>
<comment type="caution">
    <text evidence="3">The sequence shown here is derived from an EMBL/GenBank/DDBJ whole genome shotgun (WGS) entry which is preliminary data.</text>
</comment>
<dbReference type="PROSITE" id="PS51746">
    <property type="entry name" value="PPM_2"/>
    <property type="match status" value="1"/>
</dbReference>
<evidence type="ECO:0000256" key="1">
    <source>
        <dbReference type="SAM" id="MobiDB-lite"/>
    </source>
</evidence>
<dbReference type="AlphaFoldDB" id="A0A1Y1JMP2"/>
<dbReference type="InterPro" id="IPR015655">
    <property type="entry name" value="PP2C"/>
</dbReference>
<dbReference type="PANTHER" id="PTHR47992">
    <property type="entry name" value="PROTEIN PHOSPHATASE"/>
    <property type="match status" value="1"/>
</dbReference>
<dbReference type="Gene3D" id="3.60.40.10">
    <property type="entry name" value="PPM-type phosphatase domain"/>
    <property type="match status" value="1"/>
</dbReference>
<evidence type="ECO:0000313" key="3">
    <source>
        <dbReference type="EMBL" id="GAW83856.1"/>
    </source>
</evidence>
<evidence type="ECO:0000259" key="2">
    <source>
        <dbReference type="PROSITE" id="PS51746"/>
    </source>
</evidence>
<proteinExistence type="predicted"/>
<name>A0A1Y1JMP2_PLAGO</name>
<dbReference type="Pfam" id="PF00481">
    <property type="entry name" value="PP2C"/>
    <property type="match status" value="1"/>
</dbReference>
<feature type="region of interest" description="Disordered" evidence="1">
    <location>
        <begin position="1"/>
        <end position="30"/>
    </location>
</feature>
<feature type="compositionally biased region" description="Basic and acidic residues" evidence="1">
    <location>
        <begin position="469"/>
        <end position="479"/>
    </location>
</feature>
<dbReference type="InterPro" id="IPR036457">
    <property type="entry name" value="PPM-type-like_dom_sf"/>
</dbReference>
<reference evidence="4" key="1">
    <citation type="submission" date="2017-04" db="EMBL/GenBank/DDBJ databases">
        <title>Plasmodium gonderi genome.</title>
        <authorList>
            <person name="Arisue N."/>
            <person name="Honma H."/>
            <person name="Kawai S."/>
            <person name="Tougan T."/>
            <person name="Tanabe K."/>
            <person name="Horii T."/>
        </authorList>
    </citation>
    <scope>NUCLEOTIDE SEQUENCE [LARGE SCALE GENOMIC DNA]</scope>
    <source>
        <strain evidence="4">ATCC 30045</strain>
    </source>
</reference>
<dbReference type="OMA" id="NRCENED"/>
<feature type="region of interest" description="Disordered" evidence="1">
    <location>
        <begin position="469"/>
        <end position="500"/>
    </location>
</feature>
<dbReference type="CDD" id="cd00143">
    <property type="entry name" value="PP2Cc"/>
    <property type="match status" value="1"/>
</dbReference>